<feature type="domain" description="N-acetyltransferase" evidence="1">
    <location>
        <begin position="2"/>
        <end position="170"/>
    </location>
</feature>
<proteinExistence type="predicted"/>
<dbReference type="RefSeq" id="WP_106931222.1">
    <property type="nucleotide sequence ID" value="NZ_PYFT01000001.1"/>
</dbReference>
<dbReference type="EMBL" id="PYFT01000001">
    <property type="protein sequence ID" value="PSR55045.1"/>
    <property type="molecule type" value="Genomic_DNA"/>
</dbReference>
<dbReference type="InterPro" id="IPR000182">
    <property type="entry name" value="GNAT_dom"/>
</dbReference>
<dbReference type="Proteomes" id="UP000240357">
    <property type="component" value="Unassembled WGS sequence"/>
</dbReference>
<dbReference type="PANTHER" id="PTHR43617">
    <property type="entry name" value="L-AMINO ACID N-ACETYLTRANSFERASE"/>
    <property type="match status" value="1"/>
</dbReference>
<dbReference type="OrthoDB" id="9789605at2"/>
<dbReference type="Gene3D" id="3.40.630.30">
    <property type="match status" value="1"/>
</dbReference>
<keyword evidence="2" id="KW-0808">Transferase</keyword>
<accession>A0A2T2YHQ9</accession>
<gene>
    <name evidence="2" type="ORF">AHMF7605_16810</name>
</gene>
<dbReference type="PANTHER" id="PTHR43617:SF20">
    <property type="entry name" value="N-ALPHA-ACETYLTRANSFERASE RIMI"/>
    <property type="match status" value="1"/>
</dbReference>
<dbReference type="AlphaFoldDB" id="A0A2T2YHQ9"/>
<dbReference type="InterPro" id="IPR016181">
    <property type="entry name" value="Acyl_CoA_acyltransferase"/>
</dbReference>
<dbReference type="Pfam" id="PF00583">
    <property type="entry name" value="Acetyltransf_1"/>
    <property type="match status" value="1"/>
</dbReference>
<organism evidence="2 3">
    <name type="scientific">Adhaeribacter arboris</name>
    <dbReference type="NCBI Taxonomy" id="2072846"/>
    <lineage>
        <taxon>Bacteria</taxon>
        <taxon>Pseudomonadati</taxon>
        <taxon>Bacteroidota</taxon>
        <taxon>Cytophagia</taxon>
        <taxon>Cytophagales</taxon>
        <taxon>Hymenobacteraceae</taxon>
        <taxon>Adhaeribacter</taxon>
    </lineage>
</organism>
<comment type="caution">
    <text evidence="2">The sequence shown here is derived from an EMBL/GenBank/DDBJ whole genome shotgun (WGS) entry which is preliminary data.</text>
</comment>
<evidence type="ECO:0000313" key="2">
    <source>
        <dbReference type="EMBL" id="PSR55045.1"/>
    </source>
</evidence>
<name>A0A2T2YHQ9_9BACT</name>
<dbReference type="GO" id="GO:0016747">
    <property type="term" value="F:acyltransferase activity, transferring groups other than amino-acyl groups"/>
    <property type="evidence" value="ECO:0007669"/>
    <property type="project" value="InterPro"/>
</dbReference>
<protein>
    <submittedName>
        <fullName evidence="2">GNAT family N-acetyltransferase</fullName>
    </submittedName>
</protein>
<dbReference type="InterPro" id="IPR050276">
    <property type="entry name" value="MshD_Acetyltransferase"/>
</dbReference>
<evidence type="ECO:0000313" key="3">
    <source>
        <dbReference type="Proteomes" id="UP000240357"/>
    </source>
</evidence>
<reference evidence="2 3" key="1">
    <citation type="submission" date="2018-03" db="EMBL/GenBank/DDBJ databases">
        <title>Adhaeribacter sp. HMF7605 Genome sequencing and assembly.</title>
        <authorList>
            <person name="Kang H."/>
            <person name="Kang J."/>
            <person name="Cha I."/>
            <person name="Kim H."/>
            <person name="Joh K."/>
        </authorList>
    </citation>
    <scope>NUCLEOTIDE SEQUENCE [LARGE SCALE GENOMIC DNA]</scope>
    <source>
        <strain evidence="2 3">HMF7605</strain>
    </source>
</reference>
<dbReference type="PROSITE" id="PS51186">
    <property type="entry name" value="GNAT"/>
    <property type="match status" value="1"/>
</dbReference>
<dbReference type="SUPFAM" id="SSF55729">
    <property type="entry name" value="Acyl-CoA N-acyltransferases (Nat)"/>
    <property type="match status" value="1"/>
</dbReference>
<keyword evidence="3" id="KW-1185">Reference proteome</keyword>
<sequence>MNTIRPATLADKEMIQALYKKVAAVMGGIARVESEITEEYVTHFISKSEQRGIEYVIENPENKEELVAEIHCYQPEPSVFAHVLSDLTIVVHPEFQGKGLGKILFMQLLQEIRNNRPDIYRVELIVRESNQKAIAFYQSLGFVIEGRMANRIDSRNGELEADIPMAWFNQNFKKKSFI</sequence>
<dbReference type="CDD" id="cd04301">
    <property type="entry name" value="NAT_SF"/>
    <property type="match status" value="1"/>
</dbReference>
<evidence type="ECO:0000259" key="1">
    <source>
        <dbReference type="PROSITE" id="PS51186"/>
    </source>
</evidence>